<proteinExistence type="predicted"/>
<keyword evidence="2" id="KW-1185">Reference proteome</keyword>
<dbReference type="AlphaFoldDB" id="A0A1Y2DYL7"/>
<dbReference type="SUPFAM" id="SSF51126">
    <property type="entry name" value="Pectin lyase-like"/>
    <property type="match status" value="1"/>
</dbReference>
<dbReference type="Proteomes" id="UP000193920">
    <property type="component" value="Unassembled WGS sequence"/>
</dbReference>
<organism evidence="1 2">
    <name type="scientific">Neocallimastix californiae</name>
    <dbReference type="NCBI Taxonomy" id="1754190"/>
    <lineage>
        <taxon>Eukaryota</taxon>
        <taxon>Fungi</taxon>
        <taxon>Fungi incertae sedis</taxon>
        <taxon>Chytridiomycota</taxon>
        <taxon>Chytridiomycota incertae sedis</taxon>
        <taxon>Neocallimastigomycetes</taxon>
        <taxon>Neocallimastigales</taxon>
        <taxon>Neocallimastigaceae</taxon>
        <taxon>Neocallimastix</taxon>
    </lineage>
</organism>
<evidence type="ECO:0008006" key="3">
    <source>
        <dbReference type="Google" id="ProtNLM"/>
    </source>
</evidence>
<gene>
    <name evidence="1" type="ORF">LY90DRAFT_231524</name>
</gene>
<evidence type="ECO:0000313" key="2">
    <source>
        <dbReference type="Proteomes" id="UP000193920"/>
    </source>
</evidence>
<sequence>MKLYNEINTDYIFENCDFISIEKNEISMAFEFYNSHPIFNNCTFYGNKNTSSILNYIGTNFLSNNIEIYNSYFNGNYESICFNGIDSNIIIKNSKFYNCVDNYVYHGSALHFFKSKVLVENSLFENGFSNGMGGCIAMVNSNGEFIYNTLKNCTSLLGGNGFVSFSNLNPIRNTITIKNTIQYGDINTPYSSLGAVGSFFQAVDVNIDNYIGKDLYSNVNGCLFFFFGNQNVNINDVIFENVTGKNVGGLFIHAIGETTFLNLNLNGCLLKNFYQSSERNSSSFLWINKAYSKIRNCKIYNFNGVDNTIFYQDSNSVTEIINCKFEKISSELPAALINNNNFGLNKKHESLIIKDTIFSDIKTNLLSLIITNGGSIELINSEVIILIIIIIILKLNNENKDILKVLK</sequence>
<dbReference type="OrthoDB" id="10531196at2759"/>
<name>A0A1Y2DYL7_9FUNG</name>
<dbReference type="EMBL" id="MCOG01000055">
    <property type="protein sequence ID" value="ORY63735.1"/>
    <property type="molecule type" value="Genomic_DNA"/>
</dbReference>
<reference evidence="1 2" key="1">
    <citation type="submission" date="2016-08" db="EMBL/GenBank/DDBJ databases">
        <title>A Parts List for Fungal Cellulosomes Revealed by Comparative Genomics.</title>
        <authorList>
            <consortium name="DOE Joint Genome Institute"/>
            <person name="Haitjema C.H."/>
            <person name="Gilmore S.P."/>
            <person name="Henske J.K."/>
            <person name="Solomon K.V."/>
            <person name="De Groot R."/>
            <person name="Kuo A."/>
            <person name="Mondo S.J."/>
            <person name="Salamov A.A."/>
            <person name="Labutti K."/>
            <person name="Zhao Z."/>
            <person name="Chiniquy J."/>
            <person name="Barry K."/>
            <person name="Brewer H.M."/>
            <person name="Purvine S.O."/>
            <person name="Wright A.T."/>
            <person name="Boxma B."/>
            <person name="Van Alen T."/>
            <person name="Hackstein J.H."/>
            <person name="Baker S.E."/>
            <person name="Grigoriev I.V."/>
            <person name="O'Malley M.A."/>
        </authorList>
    </citation>
    <scope>NUCLEOTIDE SEQUENCE [LARGE SCALE GENOMIC DNA]</scope>
    <source>
        <strain evidence="1 2">G1</strain>
    </source>
</reference>
<comment type="caution">
    <text evidence="1">The sequence shown here is derived from an EMBL/GenBank/DDBJ whole genome shotgun (WGS) entry which is preliminary data.</text>
</comment>
<protein>
    <recommendedName>
        <fullName evidence="3">Right handed beta helix domain-containing protein</fullName>
    </recommendedName>
</protein>
<evidence type="ECO:0000313" key="1">
    <source>
        <dbReference type="EMBL" id="ORY63735.1"/>
    </source>
</evidence>
<dbReference type="InterPro" id="IPR011050">
    <property type="entry name" value="Pectin_lyase_fold/virulence"/>
</dbReference>
<accession>A0A1Y2DYL7</accession>